<evidence type="ECO:0000256" key="2">
    <source>
        <dbReference type="ARBA" id="ARBA00022722"/>
    </source>
</evidence>
<keyword evidence="6" id="KW-0863">Zinc-finger</keyword>
<keyword evidence="6" id="KW-0479">Metal-binding</keyword>
<evidence type="ECO:0000256" key="1">
    <source>
        <dbReference type="ARBA" id="ARBA00022552"/>
    </source>
</evidence>
<dbReference type="AlphaFoldDB" id="A0A5N5NKN5"/>
<reference evidence="10" key="1">
    <citation type="journal article" date="2019" name="Gigascience">
        <title>De novo genome assembly of the endangered Acer yangbiense, a plant species with extremely small populations endemic to Yunnan Province, China.</title>
        <authorList>
            <person name="Yang J."/>
            <person name="Wariss H.M."/>
            <person name="Tao L."/>
            <person name="Zhang R."/>
            <person name="Yun Q."/>
            <person name="Hollingsworth P."/>
            <person name="Dao Z."/>
            <person name="Luo G."/>
            <person name="Guo H."/>
            <person name="Ma Y."/>
            <person name="Sun W."/>
        </authorList>
    </citation>
    <scope>NUCLEOTIDE SEQUENCE [LARGE SCALE GENOMIC DNA]</scope>
    <source>
        <strain evidence="10">cv. br00</strain>
    </source>
</reference>
<dbReference type="GO" id="GO:0004534">
    <property type="term" value="F:5'-3' RNA exonuclease activity"/>
    <property type="evidence" value="ECO:0007669"/>
    <property type="project" value="TreeGrafter"/>
</dbReference>
<evidence type="ECO:0000256" key="4">
    <source>
        <dbReference type="ARBA" id="ARBA00022839"/>
    </source>
</evidence>
<dbReference type="PROSITE" id="PS50158">
    <property type="entry name" value="ZF_CCHC"/>
    <property type="match status" value="1"/>
</dbReference>
<keyword evidence="1" id="KW-0698">rRNA processing</keyword>
<name>A0A5N5NKN5_9ROSI</name>
<keyword evidence="6" id="KW-0862">Zinc</keyword>
<evidence type="ECO:0000259" key="8">
    <source>
        <dbReference type="PROSITE" id="PS50158"/>
    </source>
</evidence>
<comment type="caution">
    <text evidence="9">The sequence shown here is derived from an EMBL/GenBank/DDBJ whole genome shotgun (WGS) entry which is preliminary data.</text>
</comment>
<keyword evidence="3" id="KW-0378">Hydrolase</keyword>
<dbReference type="PANTHER" id="PTHR12341:SF41">
    <property type="entry name" value="5'-3' EXORIBONUCLEASE 2"/>
    <property type="match status" value="1"/>
</dbReference>
<sequence length="467" mass="53738">MGVLAFYRWLAEKYPLVVVDVIEEEPVVIEGVCHVSIIGRVGSSAESYQSTSNISSDTSIRTRRWNETGWIRRIVTREPGKSWATAEPRTENQPRDRKSSPIPYDADKKMQVKVANGQSVCCEGKTNEVPLHMQGHVYTIDFFILTLGGCDVHPGQPQKIARYGLDCHRLLLSTRCFNVCLIILIGFCECTDFVGMTCRWSFRAKMNQQRSRRFRAAKDAADAAAEEERLREEFEREGRKLPPKESSQTFDSNVITPGTEFMAVLSLAAQYYIHLRLNYDPGWKKIKVILSDANVPGEGEHKIMSYIRLQRNLPGYNPNTRHCLYAFLNGMVQIVFTPGQQDKCFLCGQMGHLAAVCEGKVKRKAGEFDEKSNDVAVPRKPYQFLNIWILREYLEYEFRIPNPPFEIDLERIVDDFIFICFFVGNDFLPHMPTLEIREQGTSMLMIYDLLKYLAAGNELYHCTYDWW</sequence>
<dbReference type="GO" id="GO:0008270">
    <property type="term" value="F:zinc ion binding"/>
    <property type="evidence" value="ECO:0007669"/>
    <property type="project" value="UniProtKB-KW"/>
</dbReference>
<dbReference type="Gene3D" id="3.40.50.12390">
    <property type="match status" value="1"/>
</dbReference>
<dbReference type="InterPro" id="IPR004859">
    <property type="entry name" value="Xrn1_N"/>
</dbReference>
<feature type="domain" description="CCHC-type" evidence="8">
    <location>
        <begin position="343"/>
        <end position="357"/>
    </location>
</feature>
<dbReference type="InterPro" id="IPR027073">
    <property type="entry name" value="5_3_exoribonuclease"/>
</dbReference>
<evidence type="ECO:0000313" key="9">
    <source>
        <dbReference type="EMBL" id="KAB5568155.1"/>
    </source>
</evidence>
<evidence type="ECO:0000313" key="10">
    <source>
        <dbReference type="Proteomes" id="UP000326939"/>
    </source>
</evidence>
<dbReference type="GO" id="GO:0006364">
    <property type="term" value="P:rRNA processing"/>
    <property type="evidence" value="ECO:0007669"/>
    <property type="project" value="UniProtKB-KW"/>
</dbReference>
<dbReference type="SUPFAM" id="SSF57756">
    <property type="entry name" value="Retrovirus zinc finger-like domains"/>
    <property type="match status" value="1"/>
</dbReference>
<dbReference type="InterPro" id="IPR041412">
    <property type="entry name" value="Xrn1_helical"/>
</dbReference>
<feature type="region of interest" description="Disordered" evidence="7">
    <location>
        <begin position="81"/>
        <end position="103"/>
    </location>
</feature>
<gene>
    <name evidence="9" type="ORF">DKX38_001948</name>
</gene>
<dbReference type="CDD" id="cd00303">
    <property type="entry name" value="retropepsin_like"/>
    <property type="match status" value="1"/>
</dbReference>
<keyword evidence="10" id="KW-1185">Reference proteome</keyword>
<feature type="compositionally biased region" description="Basic and acidic residues" evidence="7">
    <location>
        <begin position="88"/>
        <end position="103"/>
    </location>
</feature>
<accession>A0A5N5NKN5</accession>
<proteinExistence type="predicted"/>
<feature type="compositionally biased region" description="Basic and acidic residues" evidence="7">
    <location>
        <begin position="228"/>
        <end position="243"/>
    </location>
</feature>
<protein>
    <recommendedName>
        <fullName evidence="8">CCHC-type domain-containing protein</fullName>
    </recommendedName>
</protein>
<feature type="region of interest" description="Disordered" evidence="7">
    <location>
        <begin position="228"/>
        <end position="249"/>
    </location>
</feature>
<dbReference type="GO" id="GO:0005634">
    <property type="term" value="C:nucleus"/>
    <property type="evidence" value="ECO:0007669"/>
    <property type="project" value="TreeGrafter"/>
</dbReference>
<organism evidence="9 10">
    <name type="scientific">Salix brachista</name>
    <dbReference type="NCBI Taxonomy" id="2182728"/>
    <lineage>
        <taxon>Eukaryota</taxon>
        <taxon>Viridiplantae</taxon>
        <taxon>Streptophyta</taxon>
        <taxon>Embryophyta</taxon>
        <taxon>Tracheophyta</taxon>
        <taxon>Spermatophyta</taxon>
        <taxon>Magnoliopsida</taxon>
        <taxon>eudicotyledons</taxon>
        <taxon>Gunneridae</taxon>
        <taxon>Pentapetalae</taxon>
        <taxon>rosids</taxon>
        <taxon>fabids</taxon>
        <taxon>Malpighiales</taxon>
        <taxon>Salicaceae</taxon>
        <taxon>Saliceae</taxon>
        <taxon>Salix</taxon>
    </lineage>
</organism>
<dbReference type="Proteomes" id="UP000326939">
    <property type="component" value="Chromosome 2"/>
</dbReference>
<evidence type="ECO:0000256" key="6">
    <source>
        <dbReference type="PROSITE-ProRule" id="PRU00047"/>
    </source>
</evidence>
<dbReference type="Pfam" id="PF17846">
    <property type="entry name" value="XRN_M"/>
    <property type="match status" value="1"/>
</dbReference>
<dbReference type="CDD" id="cd18673">
    <property type="entry name" value="PIN_XRN1-2-like"/>
    <property type="match status" value="1"/>
</dbReference>
<dbReference type="GO" id="GO:0003723">
    <property type="term" value="F:RNA binding"/>
    <property type="evidence" value="ECO:0007669"/>
    <property type="project" value="TreeGrafter"/>
</dbReference>
<dbReference type="InterPro" id="IPR036875">
    <property type="entry name" value="Znf_CCHC_sf"/>
</dbReference>
<dbReference type="EMBL" id="VDCV01000002">
    <property type="protein sequence ID" value="KAB5568155.1"/>
    <property type="molecule type" value="Genomic_DNA"/>
</dbReference>
<dbReference type="InterPro" id="IPR001878">
    <property type="entry name" value="Znf_CCHC"/>
</dbReference>
<dbReference type="PANTHER" id="PTHR12341">
    <property type="entry name" value="5'-&gt;3' EXORIBONUCLEASE"/>
    <property type="match status" value="1"/>
</dbReference>
<keyword evidence="4" id="KW-0269">Exonuclease</keyword>
<evidence type="ECO:0000256" key="7">
    <source>
        <dbReference type="SAM" id="MobiDB-lite"/>
    </source>
</evidence>
<evidence type="ECO:0000256" key="3">
    <source>
        <dbReference type="ARBA" id="ARBA00022801"/>
    </source>
</evidence>
<dbReference type="Pfam" id="PF03159">
    <property type="entry name" value="XRN_N"/>
    <property type="match status" value="1"/>
</dbReference>
<keyword evidence="2" id="KW-0540">Nuclease</keyword>
<keyword evidence="5" id="KW-0175">Coiled coil</keyword>
<evidence type="ECO:0000256" key="5">
    <source>
        <dbReference type="ARBA" id="ARBA00023054"/>
    </source>
</evidence>
<dbReference type="GO" id="GO:0000956">
    <property type="term" value="P:nuclear-transcribed mRNA catabolic process"/>
    <property type="evidence" value="ECO:0007669"/>
    <property type="project" value="TreeGrafter"/>
</dbReference>